<evidence type="ECO:0000313" key="2">
    <source>
        <dbReference type="EMBL" id="OQP62629.1"/>
    </source>
</evidence>
<evidence type="ECO:0000313" key="3">
    <source>
        <dbReference type="Proteomes" id="UP000192796"/>
    </source>
</evidence>
<proteinExistence type="predicted"/>
<dbReference type="Gene3D" id="3.40.50.300">
    <property type="entry name" value="P-loop containing nucleotide triphosphate hydrolases"/>
    <property type="match status" value="1"/>
</dbReference>
<reference evidence="2 3" key="1">
    <citation type="submission" date="2016-03" db="EMBL/GenBank/DDBJ databases">
        <title>Niastella vici sp. nov., isolated from farmland soil.</title>
        <authorList>
            <person name="Chen L."/>
            <person name="Wang D."/>
            <person name="Yang S."/>
            <person name="Wang G."/>
        </authorList>
    </citation>
    <scope>NUCLEOTIDE SEQUENCE [LARGE SCALE GENOMIC DNA]</scope>
    <source>
        <strain evidence="2 3">DJ57</strain>
    </source>
</reference>
<dbReference type="OrthoDB" id="5638848at2"/>
<dbReference type="STRING" id="1703345.A3860_26830"/>
<feature type="domain" description="NadR/Ttd14 AAA" evidence="1">
    <location>
        <begin position="6"/>
        <end position="170"/>
    </location>
</feature>
<keyword evidence="3" id="KW-1185">Reference proteome</keyword>
<dbReference type="AlphaFoldDB" id="A0A1V9FW85"/>
<dbReference type="RefSeq" id="WP_081148426.1">
    <property type="nucleotide sequence ID" value="NZ_LVYD01000049.1"/>
</dbReference>
<sequence length="185" mass="20867">MTAPKKYIITGGPGAGKTSVLLALEKAGYPCSPEVSRRLIREEVANGSQCLPWADLSCFAGKTLDRMITQYNQTAGHARITFFDRGIPDIIAYLKAAALPVPDRFYTALQQHPYQPTVFILPPWKQIYINDAERWQTWEEAVALHTSIRETYRALGFTLIEVPPASVENRMESILENLPEFKKQL</sequence>
<dbReference type="Proteomes" id="UP000192796">
    <property type="component" value="Unassembled WGS sequence"/>
</dbReference>
<comment type="caution">
    <text evidence="2">The sequence shown here is derived from an EMBL/GenBank/DDBJ whole genome shotgun (WGS) entry which is preliminary data.</text>
</comment>
<dbReference type="SUPFAM" id="SSF52540">
    <property type="entry name" value="P-loop containing nucleoside triphosphate hydrolases"/>
    <property type="match status" value="1"/>
</dbReference>
<dbReference type="InterPro" id="IPR038727">
    <property type="entry name" value="NadR/Ttd14_AAA_dom"/>
</dbReference>
<name>A0A1V9FW85_9BACT</name>
<protein>
    <recommendedName>
        <fullName evidence="1">NadR/Ttd14 AAA domain-containing protein</fullName>
    </recommendedName>
</protein>
<organism evidence="2 3">
    <name type="scientific">Niastella vici</name>
    <dbReference type="NCBI Taxonomy" id="1703345"/>
    <lineage>
        <taxon>Bacteria</taxon>
        <taxon>Pseudomonadati</taxon>
        <taxon>Bacteroidota</taxon>
        <taxon>Chitinophagia</taxon>
        <taxon>Chitinophagales</taxon>
        <taxon>Chitinophagaceae</taxon>
        <taxon>Niastella</taxon>
    </lineage>
</organism>
<gene>
    <name evidence="2" type="ORF">A3860_26830</name>
</gene>
<evidence type="ECO:0000259" key="1">
    <source>
        <dbReference type="Pfam" id="PF13521"/>
    </source>
</evidence>
<dbReference type="EMBL" id="LVYD01000049">
    <property type="protein sequence ID" value="OQP62629.1"/>
    <property type="molecule type" value="Genomic_DNA"/>
</dbReference>
<dbReference type="InterPro" id="IPR027417">
    <property type="entry name" value="P-loop_NTPase"/>
</dbReference>
<accession>A0A1V9FW85</accession>
<dbReference type="Pfam" id="PF13521">
    <property type="entry name" value="AAA_28"/>
    <property type="match status" value="1"/>
</dbReference>